<keyword evidence="5 10" id="KW-0067">ATP-binding</keyword>
<dbReference type="InterPro" id="IPR014729">
    <property type="entry name" value="Rossmann-like_a/b/a_fold"/>
</dbReference>
<organism evidence="15 16">
    <name type="scientific">Ustilago trichophora</name>
    <dbReference type="NCBI Taxonomy" id="86804"/>
    <lineage>
        <taxon>Eukaryota</taxon>
        <taxon>Fungi</taxon>
        <taxon>Dikarya</taxon>
        <taxon>Basidiomycota</taxon>
        <taxon>Ustilaginomycotina</taxon>
        <taxon>Ustilaginomycetes</taxon>
        <taxon>Ustilaginales</taxon>
        <taxon>Ustilaginaceae</taxon>
        <taxon>Ustilago</taxon>
    </lineage>
</organism>
<evidence type="ECO:0000256" key="1">
    <source>
        <dbReference type="ARBA" id="ARBA00005594"/>
    </source>
</evidence>
<dbReference type="InterPro" id="IPR042559">
    <property type="entry name" value="Gln-tRNA-synth_Ib_RNA-bd_N_2"/>
</dbReference>
<reference evidence="15 16" key="1">
    <citation type="submission" date="2018-03" db="EMBL/GenBank/DDBJ databases">
        <authorList>
            <person name="Guldener U."/>
        </authorList>
    </citation>
    <scope>NUCLEOTIDE SEQUENCE [LARGE SCALE GENOMIC DNA]</scope>
    <source>
        <strain evidence="15 16">NBRC100155</strain>
    </source>
</reference>
<dbReference type="InterPro" id="IPR004514">
    <property type="entry name" value="Gln-tRNA-synth"/>
</dbReference>
<evidence type="ECO:0000259" key="14">
    <source>
        <dbReference type="Pfam" id="PF04558"/>
    </source>
</evidence>
<dbReference type="SUPFAM" id="SSF52374">
    <property type="entry name" value="Nucleotidylyl transferase"/>
    <property type="match status" value="1"/>
</dbReference>
<keyword evidence="4 10" id="KW-0547">Nucleotide-binding</keyword>
<keyword evidence="7 10" id="KW-0030">Aminoacyl-tRNA synthetase</keyword>
<dbReference type="GO" id="GO:0005829">
    <property type="term" value="C:cytosol"/>
    <property type="evidence" value="ECO:0007669"/>
    <property type="project" value="TreeGrafter"/>
</dbReference>
<dbReference type="Gene3D" id="1.10.10.2420">
    <property type="match status" value="1"/>
</dbReference>
<dbReference type="GO" id="GO:0006425">
    <property type="term" value="P:glutaminyl-tRNA aminoacylation"/>
    <property type="evidence" value="ECO:0007669"/>
    <property type="project" value="InterPro"/>
</dbReference>
<dbReference type="SUPFAM" id="SSF50715">
    <property type="entry name" value="Ribosomal protein L25-like"/>
    <property type="match status" value="1"/>
</dbReference>
<dbReference type="Proteomes" id="UP000324022">
    <property type="component" value="Unassembled WGS sequence"/>
</dbReference>
<evidence type="ECO:0000313" key="15">
    <source>
        <dbReference type="EMBL" id="SPO26156.1"/>
    </source>
</evidence>
<dbReference type="Pfam" id="PF03950">
    <property type="entry name" value="tRNA-synt_1c_C"/>
    <property type="match status" value="1"/>
</dbReference>
<evidence type="ECO:0000256" key="6">
    <source>
        <dbReference type="ARBA" id="ARBA00022917"/>
    </source>
</evidence>
<dbReference type="PANTHER" id="PTHR43097">
    <property type="entry name" value="GLUTAMINE-TRNA LIGASE"/>
    <property type="match status" value="1"/>
</dbReference>
<name>A0A5C3E9B8_9BASI</name>
<evidence type="ECO:0000256" key="9">
    <source>
        <dbReference type="ARBA" id="ARBA00048270"/>
    </source>
</evidence>
<evidence type="ECO:0000256" key="3">
    <source>
        <dbReference type="ARBA" id="ARBA00022598"/>
    </source>
</evidence>
<dbReference type="Gene3D" id="2.40.240.10">
    <property type="entry name" value="Ribosomal Protein L25, Chain P"/>
    <property type="match status" value="2"/>
</dbReference>
<dbReference type="Gene3D" id="1.10.8.1290">
    <property type="entry name" value="Glutaminyl-tRNA synthetase, non-specific RNA binding region part 1, domain 1"/>
    <property type="match status" value="1"/>
</dbReference>
<dbReference type="FunFam" id="1.10.10.2420:FF:000001">
    <property type="entry name" value="Glutamine--tRNA ligase cytoplasmic"/>
    <property type="match status" value="1"/>
</dbReference>
<evidence type="ECO:0000313" key="16">
    <source>
        <dbReference type="Proteomes" id="UP000324022"/>
    </source>
</evidence>
<evidence type="ECO:0000256" key="8">
    <source>
        <dbReference type="ARBA" id="ARBA00030466"/>
    </source>
</evidence>
<dbReference type="InterPro" id="IPR007639">
    <property type="entry name" value="Gln-tRNA-synth_Ib_RNA-bd_N"/>
</dbReference>
<keyword evidence="6 10" id="KW-0648">Protein biosynthesis</keyword>
<dbReference type="InterPro" id="IPR020058">
    <property type="entry name" value="Glu/Gln-tRNA-synth_Ib_cat-dom"/>
</dbReference>
<evidence type="ECO:0000256" key="7">
    <source>
        <dbReference type="ARBA" id="ARBA00023146"/>
    </source>
</evidence>
<comment type="catalytic activity">
    <reaction evidence="9">
        <text>tRNA(Gln) + L-glutamine + ATP = L-glutaminyl-tRNA(Gln) + AMP + diphosphate</text>
        <dbReference type="Rhea" id="RHEA:20121"/>
        <dbReference type="Rhea" id="RHEA-COMP:9662"/>
        <dbReference type="Rhea" id="RHEA-COMP:9681"/>
        <dbReference type="ChEBI" id="CHEBI:30616"/>
        <dbReference type="ChEBI" id="CHEBI:33019"/>
        <dbReference type="ChEBI" id="CHEBI:58359"/>
        <dbReference type="ChEBI" id="CHEBI:78442"/>
        <dbReference type="ChEBI" id="CHEBI:78521"/>
        <dbReference type="ChEBI" id="CHEBI:456215"/>
        <dbReference type="EC" id="6.1.1.18"/>
    </reaction>
</comment>
<evidence type="ECO:0000256" key="4">
    <source>
        <dbReference type="ARBA" id="ARBA00022741"/>
    </source>
</evidence>
<gene>
    <name evidence="15" type="ORF">UTRI_02432</name>
</gene>
<evidence type="ECO:0000256" key="10">
    <source>
        <dbReference type="RuleBase" id="RU363037"/>
    </source>
</evidence>
<feature type="region of interest" description="Disordered" evidence="11">
    <location>
        <begin position="803"/>
        <end position="826"/>
    </location>
</feature>
<protein>
    <recommendedName>
        <fullName evidence="2">glutamine--tRNA ligase</fullName>
        <ecNumber evidence="2">6.1.1.18</ecNumber>
    </recommendedName>
    <alternativeName>
        <fullName evidence="8">Glutaminyl-tRNA synthetase</fullName>
    </alternativeName>
</protein>
<dbReference type="GO" id="GO:0004819">
    <property type="term" value="F:glutamine-tRNA ligase activity"/>
    <property type="evidence" value="ECO:0007669"/>
    <property type="project" value="UniProtKB-EC"/>
</dbReference>
<evidence type="ECO:0000256" key="2">
    <source>
        <dbReference type="ARBA" id="ARBA00012836"/>
    </source>
</evidence>
<dbReference type="EMBL" id="OOIN01000013">
    <property type="protein sequence ID" value="SPO26156.1"/>
    <property type="molecule type" value="Genomic_DNA"/>
</dbReference>
<evidence type="ECO:0000256" key="11">
    <source>
        <dbReference type="SAM" id="MobiDB-lite"/>
    </source>
</evidence>
<dbReference type="FunFam" id="3.40.50.620:FF:000037">
    <property type="entry name" value="Glutamine--tRNA ligase cytoplasmic"/>
    <property type="match status" value="1"/>
</dbReference>
<dbReference type="Pfam" id="PF04558">
    <property type="entry name" value="tRNA_synt_1c_R1"/>
    <property type="match status" value="2"/>
</dbReference>
<dbReference type="InterPro" id="IPR050132">
    <property type="entry name" value="Gln/Glu-tRNA_Ligase"/>
</dbReference>
<dbReference type="PANTHER" id="PTHR43097:SF4">
    <property type="entry name" value="GLUTAMINE--TRNA LIGASE"/>
    <property type="match status" value="1"/>
</dbReference>
<dbReference type="GO" id="GO:0005524">
    <property type="term" value="F:ATP binding"/>
    <property type="evidence" value="ECO:0007669"/>
    <property type="project" value="UniProtKB-KW"/>
</dbReference>
<feature type="region of interest" description="Disordered" evidence="11">
    <location>
        <begin position="717"/>
        <end position="750"/>
    </location>
</feature>
<accession>A0A5C3E9B8</accession>
<dbReference type="InterPro" id="IPR042558">
    <property type="entry name" value="Gln-tRNA-synth_Ib_RNA-bd_N_1"/>
</dbReference>
<feature type="compositionally biased region" description="Basic and acidic residues" evidence="11">
    <location>
        <begin position="717"/>
        <end position="734"/>
    </location>
</feature>
<dbReference type="FunFam" id="2.40.240.10:FF:000007">
    <property type="entry name" value="Glutamine--tRNA ligase"/>
    <property type="match status" value="1"/>
</dbReference>
<sequence length="826" mass="92023">MPPRLLKLFESLNLSGNRAIETLTNPKHVAALESVIADNQLTTKTIDPKASALIISASTSKDASNKPSRDYIVSRIVDGSLTSSDQVNAAYKFLANVTGEPDKPAFDKECGVALQVTISAVLTCSNVFSCQKGIVVTPEQCRKAVDDHIASHRSELDPVEGWPKLGSILAGVKATPEMRWASAVDVKNAVDAALLATYGPKKAPPPKEKKKPTAAADAKKDAAPTGPSTQMPCSRKASSPTSTNPVRTPDQARTQGAASCCHQGKAIAVNFGFARYHKGLCYLRYDDTNPEAEEEKYFTSILETVRWLGFEPFKVTYSSDYFQQLYELAVELIKRGKAYVDHSTPEEIKEQRGGPERGPRKPSRFRDRPIQESLQDFEDMKNGKYAPGKVTLRMKQDIENGNPQMWDLIAYRVLEASHHRTGKDWCIYPTYDFTHCLVDSFENISHSLCTTEFILSRESYEWLCDALEVYKPRQSEYGRLALQGTVMSKRKILKLVKEGYIEDWDDPRMFTLIALRRRGVPPGAILSFVSALGVTTAKTTMQISRFDQAVRQYLETSTPRLMMVLNPLKVTIENLPEDHFQELEKPLHPKAPEMGTNKIPFTRTVYIDSSDFRTEDSKDYFRLAPGKTVGLLQVPYPITCKSFKTNDKGEPIEVIAPTATPAPPNPRPLHFGRPCAEENFLDHVNPDSLEIVKGAMVEVGFWDVAKRSVEQARIEAAERTKKADADAAKARSETETAETQGAGAGAPERTAEQLVGKELVRFQGMRTAYFALDRLSGDLGLFGDQKQGGKIVLNRIVSLKEDAKKDDKKMRPQRRARRRQVNEALL</sequence>
<feature type="domain" description="Glutaminyl-tRNA synthetase class Ib non-specific RNA-binding" evidence="14">
    <location>
        <begin position="5"/>
        <end position="120"/>
    </location>
</feature>
<dbReference type="InterPro" id="IPR011035">
    <property type="entry name" value="Ribosomal_bL25/Gln-tRNA_synth"/>
</dbReference>
<evidence type="ECO:0000259" key="12">
    <source>
        <dbReference type="Pfam" id="PF00749"/>
    </source>
</evidence>
<comment type="similarity">
    <text evidence="1 10">Belongs to the class-I aminoacyl-tRNA synthetase family.</text>
</comment>
<dbReference type="Gene3D" id="3.40.50.620">
    <property type="entry name" value="HUPs"/>
    <property type="match status" value="1"/>
</dbReference>
<evidence type="ECO:0000256" key="5">
    <source>
        <dbReference type="ARBA" id="ARBA00022840"/>
    </source>
</evidence>
<keyword evidence="3 10" id="KW-0436">Ligase</keyword>
<dbReference type="InterPro" id="IPR020059">
    <property type="entry name" value="Glu/Gln-tRNA-synth_Ib_codon-bd"/>
</dbReference>
<feature type="compositionally biased region" description="Polar residues" evidence="11">
    <location>
        <begin position="228"/>
        <end position="251"/>
    </location>
</feature>
<dbReference type="OrthoDB" id="10250478at2759"/>
<proteinExistence type="inferred from homology"/>
<dbReference type="NCBIfam" id="TIGR00440">
    <property type="entry name" value="glnS"/>
    <property type="match status" value="1"/>
</dbReference>
<dbReference type="FunFam" id="1.10.8.1290:FF:000002">
    <property type="entry name" value="Glutamine--tRNA ligase cytoplasmic"/>
    <property type="match status" value="1"/>
</dbReference>
<dbReference type="EC" id="6.1.1.18" evidence="2"/>
<keyword evidence="16" id="KW-1185">Reference proteome</keyword>
<feature type="region of interest" description="Disordered" evidence="11">
    <location>
        <begin position="198"/>
        <end position="251"/>
    </location>
</feature>
<feature type="domain" description="Glutamyl/glutaminyl-tRNA synthetase class Ib anti-codon binding" evidence="13">
    <location>
        <begin position="559"/>
        <end position="654"/>
    </location>
</feature>
<dbReference type="AlphaFoldDB" id="A0A5C3E9B8"/>
<feature type="region of interest" description="Disordered" evidence="11">
    <location>
        <begin position="343"/>
        <end position="368"/>
    </location>
</feature>
<dbReference type="Pfam" id="PF00749">
    <property type="entry name" value="tRNA-synt_1c"/>
    <property type="match status" value="1"/>
</dbReference>
<evidence type="ECO:0000259" key="13">
    <source>
        <dbReference type="Pfam" id="PF03950"/>
    </source>
</evidence>
<dbReference type="InterPro" id="IPR020056">
    <property type="entry name" value="Rbsml_bL25/Gln-tRNA_synth_N"/>
</dbReference>
<feature type="domain" description="Glutaminyl-tRNA synthetase class Ib non-specific RNA-binding" evidence="14">
    <location>
        <begin position="133"/>
        <end position="182"/>
    </location>
</feature>
<feature type="domain" description="Glutamyl/glutaminyl-tRNA synthetase class Ib catalytic" evidence="12">
    <location>
        <begin position="265"/>
        <end position="555"/>
    </location>
</feature>